<accession>A0A812CGB9</accession>
<keyword evidence="1" id="KW-1015">Disulfide bond</keyword>
<reference evidence="7" key="1">
    <citation type="submission" date="2021-01" db="EMBL/GenBank/DDBJ databases">
        <authorList>
            <person name="Li R."/>
            <person name="Bekaert M."/>
        </authorList>
    </citation>
    <scope>NUCLEOTIDE SEQUENCE</scope>
    <source>
        <strain evidence="7">Farmed</strain>
    </source>
</reference>
<keyword evidence="8" id="KW-1185">Reference proteome</keyword>
<dbReference type="FunFam" id="2.40.10.10:FF:000002">
    <property type="entry name" value="Transmembrane protease serine"/>
    <property type="match status" value="1"/>
</dbReference>
<sequence length="416" mass="46799">MYSVRRDMNHHSPFSSRSPPSILHIHTPTSTHSMPTGTFLFCPQCIFFIKPIIPLPCFSSSPILDSIRRHRQSSDSNCCLRDKEGFVITKIQSNYLFANSRMHQTLCTSCLQVFLFLSLYTVLAMGAITKTGHNDTNFHPPVAMALIGGHSIPRGRWPWLVSLQSKVVTSRIFGIFPVYRYYWCGGSLISDQWVMSAAHCFFGENSKPIAANSWTARMATTSLKPNIREKVLHIFGKIFRKMKWRQWNVKVEKVIVYPDFQINDFHDDIALLKLAHPVPTEIISTIQPVPLAEKEDILFPEAGTMCMMKGWGCTQGGGSVTKYAQELSLPIMSNSECSHYFGVVSQEKICAGFTNHAKGICRGDSGGPLVCPTSRGWVQVGVASFTSKDHPENYPGVFTRVAKYKDWVDQSLRLYS</sequence>
<dbReference type="InterPro" id="IPR051487">
    <property type="entry name" value="Ser/Thr_Proteases_Immune/Dev"/>
</dbReference>
<dbReference type="PROSITE" id="PS50240">
    <property type="entry name" value="TRYPSIN_DOM"/>
    <property type="match status" value="1"/>
</dbReference>
<dbReference type="CDD" id="cd00190">
    <property type="entry name" value="Tryp_SPc"/>
    <property type="match status" value="1"/>
</dbReference>
<evidence type="ECO:0000259" key="6">
    <source>
        <dbReference type="PROSITE" id="PS50240"/>
    </source>
</evidence>
<keyword evidence="5" id="KW-1133">Transmembrane helix</keyword>
<dbReference type="EMBL" id="CAHIKZ030001447">
    <property type="protein sequence ID" value="CAE1264448.1"/>
    <property type="molecule type" value="Genomic_DNA"/>
</dbReference>
<dbReference type="AlphaFoldDB" id="A0A812CGB9"/>
<feature type="domain" description="Peptidase S1" evidence="6">
    <location>
        <begin position="146"/>
        <end position="413"/>
    </location>
</feature>
<dbReference type="PANTHER" id="PTHR24256">
    <property type="entry name" value="TRYPTASE-RELATED"/>
    <property type="match status" value="1"/>
</dbReference>
<evidence type="ECO:0000256" key="2">
    <source>
        <dbReference type="ARBA" id="ARBA00024195"/>
    </source>
</evidence>
<dbReference type="GO" id="GO:0006508">
    <property type="term" value="P:proteolysis"/>
    <property type="evidence" value="ECO:0007669"/>
    <property type="project" value="UniProtKB-KW"/>
</dbReference>
<dbReference type="Proteomes" id="UP000597762">
    <property type="component" value="Unassembled WGS sequence"/>
</dbReference>
<dbReference type="InterPro" id="IPR001254">
    <property type="entry name" value="Trypsin_dom"/>
</dbReference>
<evidence type="ECO:0000256" key="3">
    <source>
        <dbReference type="RuleBase" id="RU363034"/>
    </source>
</evidence>
<dbReference type="PROSITE" id="PS00134">
    <property type="entry name" value="TRYPSIN_HIS"/>
    <property type="match status" value="1"/>
</dbReference>
<keyword evidence="5" id="KW-0472">Membrane</keyword>
<evidence type="ECO:0000256" key="4">
    <source>
        <dbReference type="SAM" id="MobiDB-lite"/>
    </source>
</evidence>
<protein>
    <recommendedName>
        <fullName evidence="6">Peptidase S1 domain-containing protein</fullName>
    </recommendedName>
</protein>
<keyword evidence="5" id="KW-0812">Transmembrane</keyword>
<organism evidence="7 8">
    <name type="scientific">Acanthosepion pharaonis</name>
    <name type="common">Pharaoh cuttlefish</name>
    <name type="synonym">Sepia pharaonis</name>
    <dbReference type="NCBI Taxonomy" id="158019"/>
    <lineage>
        <taxon>Eukaryota</taxon>
        <taxon>Metazoa</taxon>
        <taxon>Spiralia</taxon>
        <taxon>Lophotrochozoa</taxon>
        <taxon>Mollusca</taxon>
        <taxon>Cephalopoda</taxon>
        <taxon>Coleoidea</taxon>
        <taxon>Decapodiformes</taxon>
        <taxon>Sepiida</taxon>
        <taxon>Sepiina</taxon>
        <taxon>Sepiidae</taxon>
        <taxon>Acanthosepion</taxon>
    </lineage>
</organism>
<dbReference type="InterPro" id="IPR043504">
    <property type="entry name" value="Peptidase_S1_PA_chymotrypsin"/>
</dbReference>
<dbReference type="InterPro" id="IPR009003">
    <property type="entry name" value="Peptidase_S1_PA"/>
</dbReference>
<evidence type="ECO:0000256" key="1">
    <source>
        <dbReference type="ARBA" id="ARBA00023157"/>
    </source>
</evidence>
<dbReference type="InterPro" id="IPR001314">
    <property type="entry name" value="Peptidase_S1A"/>
</dbReference>
<dbReference type="OrthoDB" id="10002959at2759"/>
<evidence type="ECO:0000313" key="7">
    <source>
        <dbReference type="EMBL" id="CAE1264448.1"/>
    </source>
</evidence>
<dbReference type="PROSITE" id="PS00135">
    <property type="entry name" value="TRYPSIN_SER"/>
    <property type="match status" value="1"/>
</dbReference>
<dbReference type="PRINTS" id="PR00722">
    <property type="entry name" value="CHYMOTRYPSIN"/>
</dbReference>
<dbReference type="InterPro" id="IPR033116">
    <property type="entry name" value="TRYPSIN_SER"/>
</dbReference>
<gene>
    <name evidence="7" type="ORF">SPHA_34258</name>
</gene>
<evidence type="ECO:0000313" key="8">
    <source>
        <dbReference type="Proteomes" id="UP000597762"/>
    </source>
</evidence>
<dbReference type="SUPFAM" id="SSF50494">
    <property type="entry name" value="Trypsin-like serine proteases"/>
    <property type="match status" value="1"/>
</dbReference>
<feature type="transmembrane region" description="Helical" evidence="5">
    <location>
        <begin position="106"/>
        <end position="128"/>
    </location>
</feature>
<keyword evidence="3" id="KW-0645">Protease</keyword>
<dbReference type="SMART" id="SM00020">
    <property type="entry name" value="Tryp_SPc"/>
    <property type="match status" value="1"/>
</dbReference>
<evidence type="ECO:0000256" key="5">
    <source>
        <dbReference type="SAM" id="Phobius"/>
    </source>
</evidence>
<dbReference type="InterPro" id="IPR018114">
    <property type="entry name" value="TRYPSIN_HIS"/>
</dbReference>
<comment type="caution">
    <text evidence="7">The sequence shown here is derived from an EMBL/GenBank/DDBJ whole genome shotgun (WGS) entry which is preliminary data.</text>
</comment>
<dbReference type="Pfam" id="PF00089">
    <property type="entry name" value="Trypsin"/>
    <property type="match status" value="1"/>
</dbReference>
<keyword evidence="3" id="KW-0378">Hydrolase</keyword>
<comment type="similarity">
    <text evidence="2">Belongs to the peptidase S1 family. CLIP subfamily.</text>
</comment>
<proteinExistence type="inferred from homology"/>
<feature type="region of interest" description="Disordered" evidence="4">
    <location>
        <begin position="1"/>
        <end position="20"/>
    </location>
</feature>
<keyword evidence="3" id="KW-0720">Serine protease</keyword>
<dbReference type="Gene3D" id="2.40.10.10">
    <property type="entry name" value="Trypsin-like serine proteases"/>
    <property type="match status" value="1"/>
</dbReference>
<name>A0A812CGB9_ACAPH</name>
<dbReference type="GO" id="GO:0004252">
    <property type="term" value="F:serine-type endopeptidase activity"/>
    <property type="evidence" value="ECO:0007669"/>
    <property type="project" value="InterPro"/>
</dbReference>
<feature type="compositionally biased region" description="Basic and acidic residues" evidence="4">
    <location>
        <begin position="1"/>
        <end position="10"/>
    </location>
</feature>